<feature type="binding site" evidence="11">
    <location>
        <position position="369"/>
    </location>
    <ligand>
        <name>homogentisate</name>
        <dbReference type="ChEBI" id="CHEBI:16169"/>
    </ligand>
</feature>
<keyword evidence="6 14" id="KW-0560">Oxidoreductase</keyword>
<evidence type="ECO:0000256" key="4">
    <source>
        <dbReference type="ARBA" id="ARBA00022878"/>
    </source>
</evidence>
<dbReference type="InterPro" id="IPR011051">
    <property type="entry name" value="RmlC_Cupin_sf"/>
</dbReference>
<evidence type="ECO:0000256" key="11">
    <source>
        <dbReference type="PIRSR" id="PIRSR605708-2"/>
    </source>
</evidence>
<dbReference type="InterPro" id="IPR005708">
    <property type="entry name" value="Homogentis_dOase"/>
</dbReference>
<feature type="domain" description="Homogentisate 1,2-dioxygenase C-terminal" evidence="12">
    <location>
        <begin position="279"/>
        <end position="430"/>
    </location>
</feature>
<evidence type="ECO:0000256" key="9">
    <source>
        <dbReference type="NCBIfam" id="TIGR01015"/>
    </source>
</evidence>
<dbReference type="CDD" id="cd07000">
    <property type="entry name" value="cupin_HGO_N"/>
    <property type="match status" value="1"/>
</dbReference>
<evidence type="ECO:0000256" key="3">
    <source>
        <dbReference type="ARBA" id="ARBA00022723"/>
    </source>
</evidence>
<feature type="binding site" evidence="11">
    <location>
        <position position="333"/>
    </location>
    <ligand>
        <name>Fe cation</name>
        <dbReference type="ChEBI" id="CHEBI:24875"/>
    </ligand>
</feature>
<dbReference type="PANTHER" id="PTHR11056:SF0">
    <property type="entry name" value="HOMOGENTISATE 1,2-DIOXYGENASE"/>
    <property type="match status" value="1"/>
</dbReference>
<dbReference type="InterPro" id="IPR014710">
    <property type="entry name" value="RmlC-like_jellyroll"/>
</dbReference>
<name>A0A541BRL5_9NOCA</name>
<evidence type="ECO:0000256" key="2">
    <source>
        <dbReference type="ARBA" id="ARBA00007757"/>
    </source>
</evidence>
<evidence type="ECO:0000259" key="13">
    <source>
        <dbReference type="Pfam" id="PF20510"/>
    </source>
</evidence>
<keyword evidence="7 11" id="KW-0408">Iron</keyword>
<dbReference type="InterPro" id="IPR046452">
    <property type="entry name" value="HgmA_N"/>
</dbReference>
<feature type="binding site" evidence="11">
    <location>
        <position position="369"/>
    </location>
    <ligand>
        <name>Fe cation</name>
        <dbReference type="ChEBI" id="CHEBI:24875"/>
    </ligand>
</feature>
<keyword evidence="3 11" id="KW-0479">Metal-binding</keyword>
<dbReference type="GO" id="GO:0006572">
    <property type="term" value="P:L-tyrosine catabolic process"/>
    <property type="evidence" value="ECO:0007669"/>
    <property type="project" value="UniProtKB-UniRule"/>
</dbReference>
<dbReference type="GO" id="GO:0006559">
    <property type="term" value="P:L-phenylalanine catabolic process"/>
    <property type="evidence" value="ECO:0007669"/>
    <property type="project" value="UniProtKB-UniRule"/>
</dbReference>
<dbReference type="InterPro" id="IPR046451">
    <property type="entry name" value="HgmA_C"/>
</dbReference>
<proteinExistence type="inferred from homology"/>
<evidence type="ECO:0000259" key="12">
    <source>
        <dbReference type="Pfam" id="PF04209"/>
    </source>
</evidence>
<keyword evidence="8" id="KW-0585">Phenylalanine catabolism</keyword>
<reference evidence="14 15" key="1">
    <citation type="submission" date="2019-06" db="EMBL/GenBank/DDBJ databases">
        <title>Rhodococcus spaelei sp. nov., isolated from a cave.</title>
        <authorList>
            <person name="Lee S.D."/>
        </authorList>
    </citation>
    <scope>NUCLEOTIDE SEQUENCE [LARGE SCALE GENOMIC DNA]</scope>
    <source>
        <strain evidence="14 15">C9-5</strain>
    </source>
</reference>
<dbReference type="EMBL" id="VIGH01000001">
    <property type="protein sequence ID" value="TQF74936.1"/>
    <property type="molecule type" value="Genomic_DNA"/>
</dbReference>
<evidence type="ECO:0000256" key="10">
    <source>
        <dbReference type="PIRSR" id="PIRSR605708-1"/>
    </source>
</evidence>
<evidence type="ECO:0000313" key="15">
    <source>
        <dbReference type="Proteomes" id="UP000316256"/>
    </source>
</evidence>
<dbReference type="Proteomes" id="UP000316256">
    <property type="component" value="Unassembled WGS sequence"/>
</dbReference>
<dbReference type="Pfam" id="PF04209">
    <property type="entry name" value="HgmA_C"/>
    <property type="match status" value="1"/>
</dbReference>
<sequence>MRGPDPFEYLRGFGNEHHSEAVPGALPWGQNSPQRAPHGLYAEQHSATAFTEPRGSNRRSWTYRIRPSAQHPAFARIDNGTLRSAPVTGGIVDPNRLRWDPLPHPAGRQDFLDSLYTIAANGDVLARTGIGIHLYLATGSMVDRYFVDADGELLLVPQQGALVLHTEYGRLRVAPGEIAVIGRAVRFRVEIEEASARGYVCENYGAAFTLPELGPIGANGLAHARDFRYPVAAYEDREATVQVVQKFGGQLWAADYDHSPLDVVAWHGTHGAYKYDLAEFNVMGTLGWDHPDPSIFTVLTSLSNTPGQANVDFVAFPPRWVVAEHTFRPPHFHRNVMTEFMGLVEGVHDSKAEGFVPGGASLHNMWGAHGPDRETFERASAAELEPQRFDGSLPFMFETRLPLTTTAFAHAATHRQPDYDSSWAGLTRNFASPVTDEPQS</sequence>
<dbReference type="SUPFAM" id="SSF51182">
    <property type="entry name" value="RmlC-like cupins"/>
    <property type="match status" value="1"/>
</dbReference>
<keyword evidence="15" id="KW-1185">Reference proteome</keyword>
<keyword evidence="4" id="KW-0828">Tyrosine catabolism</keyword>
<dbReference type="GO" id="GO:0004411">
    <property type="term" value="F:homogentisate 1,2-dioxygenase activity"/>
    <property type="evidence" value="ECO:0007669"/>
    <property type="project" value="UniProtKB-UniRule"/>
</dbReference>
<feature type="active site" description="Proton acceptor" evidence="10">
    <location>
        <position position="290"/>
    </location>
</feature>
<comment type="cofactor">
    <cofactor evidence="1 11">
        <name>Fe cation</name>
        <dbReference type="ChEBI" id="CHEBI:24875"/>
    </cofactor>
</comment>
<dbReference type="GO" id="GO:0005737">
    <property type="term" value="C:cytoplasm"/>
    <property type="evidence" value="ECO:0007669"/>
    <property type="project" value="TreeGrafter"/>
</dbReference>
<dbReference type="NCBIfam" id="TIGR01015">
    <property type="entry name" value="hmgA"/>
    <property type="match status" value="1"/>
</dbReference>
<dbReference type="FunFam" id="2.60.120.10:FF:000034">
    <property type="entry name" value="Homogentisate 1,2-dioxygenase"/>
    <property type="match status" value="1"/>
</dbReference>
<evidence type="ECO:0000313" key="14">
    <source>
        <dbReference type="EMBL" id="TQF74936.1"/>
    </source>
</evidence>
<dbReference type="RefSeq" id="WP_142095021.1">
    <property type="nucleotide sequence ID" value="NZ_VIGH01000001.1"/>
</dbReference>
<dbReference type="AlphaFoldDB" id="A0A541BRL5"/>
<dbReference type="Pfam" id="PF20510">
    <property type="entry name" value="HgmA_N"/>
    <property type="match status" value="1"/>
</dbReference>
<dbReference type="Gene3D" id="2.60.120.10">
    <property type="entry name" value="Jelly Rolls"/>
    <property type="match status" value="1"/>
</dbReference>
<dbReference type="OrthoDB" id="9811253at2"/>
<evidence type="ECO:0000256" key="7">
    <source>
        <dbReference type="ARBA" id="ARBA00023004"/>
    </source>
</evidence>
<feature type="domain" description="Homogentisate 1,2-dioxygenase N-terminal" evidence="13">
    <location>
        <begin position="8"/>
        <end position="277"/>
    </location>
</feature>
<keyword evidence="5 14" id="KW-0223">Dioxygenase</keyword>
<evidence type="ECO:0000256" key="8">
    <source>
        <dbReference type="ARBA" id="ARBA00023232"/>
    </source>
</evidence>
<evidence type="ECO:0000256" key="1">
    <source>
        <dbReference type="ARBA" id="ARBA00001962"/>
    </source>
</evidence>
<comment type="similarity">
    <text evidence="2">Belongs to the homogentisate dioxygenase family.</text>
</comment>
<organism evidence="14 15">
    <name type="scientific">Rhodococcus spelaei</name>
    <dbReference type="NCBI Taxonomy" id="2546320"/>
    <lineage>
        <taxon>Bacteria</taxon>
        <taxon>Bacillati</taxon>
        <taxon>Actinomycetota</taxon>
        <taxon>Actinomycetes</taxon>
        <taxon>Mycobacteriales</taxon>
        <taxon>Nocardiaceae</taxon>
        <taxon>Rhodococcus</taxon>
    </lineage>
</organism>
<feature type="binding site" evidence="11">
    <location>
        <position position="339"/>
    </location>
    <ligand>
        <name>Fe cation</name>
        <dbReference type="ChEBI" id="CHEBI:24875"/>
    </ligand>
</feature>
<dbReference type="PANTHER" id="PTHR11056">
    <property type="entry name" value="HOMOGENTISATE 1,2-DIOXYGENASE"/>
    <property type="match status" value="1"/>
</dbReference>
<comment type="caution">
    <text evidence="14">The sequence shown here is derived from an EMBL/GenBank/DDBJ whole genome shotgun (WGS) entry which is preliminary data.</text>
</comment>
<evidence type="ECO:0000256" key="5">
    <source>
        <dbReference type="ARBA" id="ARBA00022964"/>
    </source>
</evidence>
<gene>
    <name evidence="14" type="ORF">FK531_02425</name>
</gene>
<protein>
    <recommendedName>
        <fullName evidence="9">Homogentisate 1,2-dioxygenase</fullName>
        <ecNumber evidence="9">1.13.11.5</ecNumber>
    </recommendedName>
</protein>
<evidence type="ECO:0000256" key="6">
    <source>
        <dbReference type="ARBA" id="ARBA00023002"/>
    </source>
</evidence>
<dbReference type="GO" id="GO:0046872">
    <property type="term" value="F:metal ion binding"/>
    <property type="evidence" value="ECO:0007669"/>
    <property type="project" value="UniProtKB-KW"/>
</dbReference>
<accession>A0A541BRL5</accession>
<dbReference type="EC" id="1.13.11.5" evidence="9"/>